<keyword evidence="1" id="KW-0863">Zinc-finger</keyword>
<reference evidence="4" key="1">
    <citation type="submission" date="2019-10" db="EMBL/GenBank/DDBJ databases">
        <authorList>
            <consortium name="DOE Joint Genome Institute"/>
            <person name="Kuo A."/>
            <person name="Miyauchi S."/>
            <person name="Kiss E."/>
            <person name="Drula E."/>
            <person name="Kohler A."/>
            <person name="Sanchez-Garcia M."/>
            <person name="Andreopoulos B."/>
            <person name="Barry K.W."/>
            <person name="Bonito G."/>
            <person name="Buee M."/>
            <person name="Carver A."/>
            <person name="Chen C."/>
            <person name="Cichocki N."/>
            <person name="Clum A."/>
            <person name="Culley D."/>
            <person name="Crous P.W."/>
            <person name="Fauchery L."/>
            <person name="Girlanda M."/>
            <person name="Hayes R."/>
            <person name="Keri Z."/>
            <person name="LaButti K."/>
            <person name="Lipzen A."/>
            <person name="Lombard V."/>
            <person name="Magnuson J."/>
            <person name="Maillard F."/>
            <person name="Morin E."/>
            <person name="Murat C."/>
            <person name="Nolan M."/>
            <person name="Ohm R."/>
            <person name="Pangilinan J."/>
            <person name="Pereira M."/>
            <person name="Perotto S."/>
            <person name="Peter M."/>
            <person name="Riley R."/>
            <person name="Sitrit Y."/>
            <person name="Stielow B."/>
            <person name="Szollosi G."/>
            <person name="Zifcakova L."/>
            <person name="Stursova M."/>
            <person name="Spatafora J.W."/>
            <person name="Tedersoo L."/>
            <person name="Vaario L.-M."/>
            <person name="Yamada A."/>
            <person name="Yan M."/>
            <person name="Wang P."/>
            <person name="Xu J."/>
            <person name="Bruns T."/>
            <person name="Baldrian P."/>
            <person name="Vilgalys R."/>
            <person name="Henrissat B."/>
            <person name="Grigoriev I.V."/>
            <person name="Hibbett D."/>
            <person name="Nagy L.G."/>
            <person name="Martin F.M."/>
        </authorList>
    </citation>
    <scope>NUCLEOTIDE SEQUENCE</scope>
    <source>
        <strain evidence="4">BED1</strain>
    </source>
</reference>
<proteinExistence type="predicted"/>
<evidence type="ECO:0000259" key="3">
    <source>
        <dbReference type="PROSITE" id="PS50157"/>
    </source>
</evidence>
<dbReference type="EMBL" id="WHUW01000588">
    <property type="protein sequence ID" value="KAF8414347.1"/>
    <property type="molecule type" value="Genomic_DNA"/>
</dbReference>
<gene>
    <name evidence="4" type="ORF">L210DRAFT_3659496</name>
</gene>
<organism evidence="4 5">
    <name type="scientific">Boletus edulis BED1</name>
    <dbReference type="NCBI Taxonomy" id="1328754"/>
    <lineage>
        <taxon>Eukaryota</taxon>
        <taxon>Fungi</taxon>
        <taxon>Dikarya</taxon>
        <taxon>Basidiomycota</taxon>
        <taxon>Agaricomycotina</taxon>
        <taxon>Agaricomycetes</taxon>
        <taxon>Agaricomycetidae</taxon>
        <taxon>Boletales</taxon>
        <taxon>Boletineae</taxon>
        <taxon>Boletaceae</taxon>
        <taxon>Boletoideae</taxon>
        <taxon>Boletus</taxon>
    </lineage>
</organism>
<comment type="caution">
    <text evidence="4">The sequence shown here is derived from an EMBL/GenBank/DDBJ whole genome shotgun (WGS) entry which is preliminary data.</text>
</comment>
<reference evidence="4" key="2">
    <citation type="journal article" date="2020" name="Nat. Commun.">
        <title>Large-scale genome sequencing of mycorrhizal fungi provides insights into the early evolution of symbiotic traits.</title>
        <authorList>
            <person name="Miyauchi S."/>
            <person name="Kiss E."/>
            <person name="Kuo A."/>
            <person name="Drula E."/>
            <person name="Kohler A."/>
            <person name="Sanchez-Garcia M."/>
            <person name="Morin E."/>
            <person name="Andreopoulos B."/>
            <person name="Barry K.W."/>
            <person name="Bonito G."/>
            <person name="Buee M."/>
            <person name="Carver A."/>
            <person name="Chen C."/>
            <person name="Cichocki N."/>
            <person name="Clum A."/>
            <person name="Culley D."/>
            <person name="Crous P.W."/>
            <person name="Fauchery L."/>
            <person name="Girlanda M."/>
            <person name="Hayes R.D."/>
            <person name="Keri Z."/>
            <person name="LaButti K."/>
            <person name="Lipzen A."/>
            <person name="Lombard V."/>
            <person name="Magnuson J."/>
            <person name="Maillard F."/>
            <person name="Murat C."/>
            <person name="Nolan M."/>
            <person name="Ohm R.A."/>
            <person name="Pangilinan J."/>
            <person name="Pereira M.F."/>
            <person name="Perotto S."/>
            <person name="Peter M."/>
            <person name="Pfister S."/>
            <person name="Riley R."/>
            <person name="Sitrit Y."/>
            <person name="Stielow J.B."/>
            <person name="Szollosi G."/>
            <person name="Zifcakova L."/>
            <person name="Stursova M."/>
            <person name="Spatafora J.W."/>
            <person name="Tedersoo L."/>
            <person name="Vaario L.M."/>
            <person name="Yamada A."/>
            <person name="Yan M."/>
            <person name="Wang P."/>
            <person name="Xu J."/>
            <person name="Bruns T."/>
            <person name="Baldrian P."/>
            <person name="Vilgalys R."/>
            <person name="Dunand C."/>
            <person name="Henrissat B."/>
            <person name="Grigoriev I.V."/>
            <person name="Hibbett D."/>
            <person name="Nagy L.G."/>
            <person name="Martin F.M."/>
        </authorList>
    </citation>
    <scope>NUCLEOTIDE SEQUENCE</scope>
    <source>
        <strain evidence="4">BED1</strain>
    </source>
</reference>
<evidence type="ECO:0000256" key="2">
    <source>
        <dbReference type="SAM" id="MobiDB-lite"/>
    </source>
</evidence>
<accession>A0AAD4B9J8</accession>
<protein>
    <recommendedName>
        <fullName evidence="3">C2H2-type domain-containing protein</fullName>
    </recommendedName>
</protein>
<evidence type="ECO:0000313" key="5">
    <source>
        <dbReference type="Proteomes" id="UP001194468"/>
    </source>
</evidence>
<dbReference type="SMART" id="SM00355">
    <property type="entry name" value="ZnF_C2H2"/>
    <property type="match status" value="2"/>
</dbReference>
<dbReference type="AlphaFoldDB" id="A0AAD4B9J8"/>
<feature type="compositionally biased region" description="Basic and acidic residues" evidence="2">
    <location>
        <begin position="28"/>
        <end position="42"/>
    </location>
</feature>
<dbReference type="PROSITE" id="PS00028">
    <property type="entry name" value="ZINC_FINGER_C2H2_1"/>
    <property type="match status" value="2"/>
</dbReference>
<evidence type="ECO:0000256" key="1">
    <source>
        <dbReference type="PROSITE-ProRule" id="PRU00042"/>
    </source>
</evidence>
<name>A0AAD4B9J8_BOLED</name>
<sequence>MLSHQGVALETRGQPLLPRQKALPECNTDGKADSLRRARSPEPHPPLAMSDALPDQSLDAVSPECRPCGLRFESLRSLCLHRSARHSVLSFSSCSKEYAVAPDQNGYACPLGNCSQLYRNRGSLQRHLRKQHGVKSGVPNPSTSSSGGRLHGTASDRPFTPPLDEPVSLSIVGRVSNEWGQGESHIFSQGHSNGTACIPNLSGLPGDAELKGTLSDLPFAPPHDEPSSNVVGDISSERGQGLVRRTKNGECVLAWIRHTSKR</sequence>
<keyword evidence="5" id="KW-1185">Reference proteome</keyword>
<dbReference type="GO" id="GO:0008270">
    <property type="term" value="F:zinc ion binding"/>
    <property type="evidence" value="ECO:0007669"/>
    <property type="project" value="UniProtKB-KW"/>
</dbReference>
<keyword evidence="1" id="KW-0479">Metal-binding</keyword>
<dbReference type="InterPro" id="IPR013087">
    <property type="entry name" value="Znf_C2H2_type"/>
</dbReference>
<feature type="region of interest" description="Disordered" evidence="2">
    <location>
        <begin position="125"/>
        <end position="166"/>
    </location>
</feature>
<feature type="region of interest" description="Disordered" evidence="2">
    <location>
        <begin position="1"/>
        <end position="53"/>
    </location>
</feature>
<keyword evidence="1" id="KW-0862">Zinc</keyword>
<dbReference type="PROSITE" id="PS50157">
    <property type="entry name" value="ZINC_FINGER_C2H2_2"/>
    <property type="match status" value="1"/>
</dbReference>
<evidence type="ECO:0000313" key="4">
    <source>
        <dbReference type="EMBL" id="KAF8414347.1"/>
    </source>
</evidence>
<feature type="domain" description="C2H2-type" evidence="3">
    <location>
        <begin position="107"/>
        <end position="132"/>
    </location>
</feature>
<dbReference type="Proteomes" id="UP001194468">
    <property type="component" value="Unassembled WGS sequence"/>
</dbReference>